<organism evidence="1 2">
    <name type="scientific">Moryella indoligenes</name>
    <dbReference type="NCBI Taxonomy" id="371674"/>
    <lineage>
        <taxon>Bacteria</taxon>
        <taxon>Bacillati</taxon>
        <taxon>Bacillota</taxon>
        <taxon>Clostridia</taxon>
        <taxon>Lachnospirales</taxon>
        <taxon>Lachnospiraceae</taxon>
        <taxon>Moryella</taxon>
    </lineage>
</organism>
<dbReference type="EMBL" id="JAUSTO010000003">
    <property type="protein sequence ID" value="MDQ0151918.1"/>
    <property type="molecule type" value="Genomic_DNA"/>
</dbReference>
<protein>
    <submittedName>
        <fullName evidence="1">Uncharacterized protein</fullName>
    </submittedName>
</protein>
<sequence length="85" mass="9316">MLCAGISALEQPFVLCAGVSALKQQFIDDIRSASHCVLSRSCRIPHSRAAPRHFVLHAVRVIKPYPRRRASPPGDGLLTLDIIIT</sequence>
<reference evidence="1" key="1">
    <citation type="submission" date="2023-07" db="EMBL/GenBank/DDBJ databases">
        <title>Genomic Encyclopedia of Type Strains, Phase IV (KMG-IV): sequencing the most valuable type-strain genomes for metagenomic binning, comparative biology and taxonomic classification.</title>
        <authorList>
            <person name="Goeker M."/>
        </authorList>
    </citation>
    <scope>NUCLEOTIDE SEQUENCE</scope>
    <source>
        <strain evidence="1">DSM 19659</strain>
    </source>
</reference>
<comment type="caution">
    <text evidence="1">The sequence shown here is derived from an EMBL/GenBank/DDBJ whole genome shotgun (WGS) entry which is preliminary data.</text>
</comment>
<name>A0AAE3V928_9FIRM</name>
<accession>A0AAE3V928</accession>
<keyword evidence="2" id="KW-1185">Reference proteome</keyword>
<evidence type="ECO:0000313" key="2">
    <source>
        <dbReference type="Proteomes" id="UP001241537"/>
    </source>
</evidence>
<dbReference type="Proteomes" id="UP001241537">
    <property type="component" value="Unassembled WGS sequence"/>
</dbReference>
<dbReference type="AlphaFoldDB" id="A0AAE3V928"/>
<evidence type="ECO:0000313" key="1">
    <source>
        <dbReference type="EMBL" id="MDQ0151918.1"/>
    </source>
</evidence>
<gene>
    <name evidence="1" type="ORF">J2S20_000600</name>
</gene>
<proteinExistence type="predicted"/>